<reference evidence="2 3" key="1">
    <citation type="submission" date="2022-03" db="EMBL/GenBank/DDBJ databases">
        <authorList>
            <person name="Jo J.-H."/>
            <person name="Im W.-T."/>
        </authorList>
    </citation>
    <scope>NUCLEOTIDE SEQUENCE [LARGE SCALE GENOMIC DNA]</scope>
    <source>
        <strain evidence="2 3">MA9</strain>
    </source>
</reference>
<dbReference type="EMBL" id="JAKZFC010000002">
    <property type="protein sequence ID" value="MCH7321918.1"/>
    <property type="molecule type" value="Genomic_DNA"/>
</dbReference>
<gene>
    <name evidence="2" type="ORF">LZ480_08430</name>
</gene>
<dbReference type="Proteomes" id="UP001316087">
    <property type="component" value="Unassembled WGS sequence"/>
</dbReference>
<evidence type="ECO:0000313" key="3">
    <source>
        <dbReference type="Proteomes" id="UP001316087"/>
    </source>
</evidence>
<proteinExistence type="predicted"/>
<dbReference type="InterPro" id="IPR025647">
    <property type="entry name" value="YceG_bac"/>
</dbReference>
<feature type="domain" description="Putative component of 'biosynthetic module'" evidence="1">
    <location>
        <begin position="12"/>
        <end position="262"/>
    </location>
</feature>
<name>A0ABS9UC40_9BACL</name>
<keyword evidence="3" id="KW-1185">Reference proteome</keyword>
<accession>A0ABS9UC40</accession>
<feature type="domain" description="Putative component of 'biosynthetic module'" evidence="1">
    <location>
        <begin position="285"/>
        <end position="510"/>
    </location>
</feature>
<dbReference type="Pfam" id="PF14266">
    <property type="entry name" value="YceG_bac"/>
    <property type="match status" value="2"/>
</dbReference>
<organism evidence="2 3">
    <name type="scientific">Solibacillus palustris</name>
    <dbReference type="NCBI Taxonomy" id="2908203"/>
    <lineage>
        <taxon>Bacteria</taxon>
        <taxon>Bacillati</taxon>
        <taxon>Bacillota</taxon>
        <taxon>Bacilli</taxon>
        <taxon>Bacillales</taxon>
        <taxon>Caryophanaceae</taxon>
        <taxon>Solibacillus</taxon>
    </lineage>
</organism>
<evidence type="ECO:0000313" key="2">
    <source>
        <dbReference type="EMBL" id="MCH7321918.1"/>
    </source>
</evidence>
<comment type="caution">
    <text evidence="2">The sequence shown here is derived from an EMBL/GenBank/DDBJ whole genome shotgun (WGS) entry which is preliminary data.</text>
</comment>
<evidence type="ECO:0000259" key="1">
    <source>
        <dbReference type="Pfam" id="PF14266"/>
    </source>
</evidence>
<protein>
    <submittedName>
        <fullName evidence="2">YceG family protein</fullName>
    </submittedName>
</protein>
<sequence length="545" mass="64444">MMRFKPHDFMDNTKTWEEIISTKLHTRPIYLETNGELQYTRVAKQIVGIYDSEYDMQEYLYRLTNKEIGWTLLFQNMPKIIDPQMRTEIVNILQMHRESPISINRFMAFFAGKQLLPLMNTPYRNHFVNTLQSWLEFLQIRYPGLMSNQLQRIFLDFAKWSNHYFPQWLEQATFESMMPRVLWYGPAKESEVYFLYFLYLFGCDVVVFEPDGENIFEPFGITDILTELLVNKGTVFDFPFDKPMRVQTVTSRASEQVNEHLYNHSSLNYPWKYAEHETRTRLLNTTYDELFILSDAHLYLRDGFEEEEGIVYLPVLFAKIEGVSLDQSDYARKIRKLCERKMTYLATSFPLLPLHKSNMQFHMRDASTNGKLDVEKIMQLSIWPCKNMPIGAQRNMANTMIRLIEGDYIKPLAQQSKVEQAQYLFGQLMLIPEELIRLYQQFDYSYLNPMIFIFKEEESGQMQRQDAVLLLFASMLGFDVIICSPGGSRSIEHYITEQLLNTHRLEKISFDETLNKTLNAPVVKEAIERKIDIKTLFDRISKKLK</sequence>
<dbReference type="RefSeq" id="WP_241368968.1">
    <property type="nucleotide sequence ID" value="NZ_JAKZFC010000002.1"/>
</dbReference>